<feature type="domain" description="Putative peptidase" evidence="6">
    <location>
        <begin position="9"/>
        <end position="247"/>
    </location>
</feature>
<dbReference type="Pfam" id="PF13933">
    <property type="entry name" value="HRXXH"/>
    <property type="match status" value="1"/>
</dbReference>
<feature type="compositionally biased region" description="Basic and acidic residues" evidence="4">
    <location>
        <begin position="249"/>
        <end position="258"/>
    </location>
</feature>
<proteinExistence type="inferred from homology"/>
<evidence type="ECO:0000313" key="7">
    <source>
        <dbReference type="EMBL" id="KAG9696714.1"/>
    </source>
</evidence>
<reference evidence="7" key="2">
    <citation type="submission" date="2021-08" db="EMBL/GenBank/DDBJ databases">
        <authorList>
            <person name="Gostincar C."/>
            <person name="Sun X."/>
            <person name="Song Z."/>
            <person name="Gunde-Cimerman N."/>
        </authorList>
    </citation>
    <scope>NUCLEOTIDE SEQUENCE</scope>
    <source>
        <strain evidence="7">EXF-9911</strain>
    </source>
</reference>
<dbReference type="Proteomes" id="UP000779574">
    <property type="component" value="Unassembled WGS sequence"/>
</dbReference>
<organism evidence="7 8">
    <name type="scientific">Aureobasidium melanogenum</name>
    <name type="common">Aureobasidium pullulans var. melanogenum</name>
    <dbReference type="NCBI Taxonomy" id="46634"/>
    <lineage>
        <taxon>Eukaryota</taxon>
        <taxon>Fungi</taxon>
        <taxon>Dikarya</taxon>
        <taxon>Ascomycota</taxon>
        <taxon>Pezizomycotina</taxon>
        <taxon>Dothideomycetes</taxon>
        <taxon>Dothideomycetidae</taxon>
        <taxon>Dothideales</taxon>
        <taxon>Saccotheciaceae</taxon>
        <taxon>Aureobasidium</taxon>
    </lineage>
</organism>
<dbReference type="PANTHER" id="PTHR39399">
    <property type="entry name" value="PROTEIN ZPS1"/>
    <property type="match status" value="1"/>
</dbReference>
<evidence type="ECO:0000259" key="6">
    <source>
        <dbReference type="Pfam" id="PF13933"/>
    </source>
</evidence>
<keyword evidence="1 5" id="KW-0732">Signal</keyword>
<dbReference type="SUPFAM" id="SSF55486">
    <property type="entry name" value="Metalloproteases ('zincins'), catalytic domain"/>
    <property type="match status" value="1"/>
</dbReference>
<reference evidence="7" key="1">
    <citation type="journal article" date="2021" name="J Fungi (Basel)">
        <title>Virulence traits and population genomics of the black yeast Aureobasidium melanogenum.</title>
        <authorList>
            <person name="Cernosa A."/>
            <person name="Sun X."/>
            <person name="Gostincar C."/>
            <person name="Fang C."/>
            <person name="Gunde-Cimerman N."/>
            <person name="Song Z."/>
        </authorList>
    </citation>
    <scope>NUCLEOTIDE SEQUENCE</scope>
    <source>
        <strain evidence="7">EXF-9911</strain>
    </source>
</reference>
<dbReference type="GO" id="GO:0005178">
    <property type="term" value="F:integrin binding"/>
    <property type="evidence" value="ECO:0007669"/>
    <property type="project" value="TreeGrafter"/>
</dbReference>
<feature type="signal peptide" evidence="5">
    <location>
        <begin position="1"/>
        <end position="17"/>
    </location>
</feature>
<comment type="similarity">
    <text evidence="3">Belongs to the ZPS1 family.</text>
</comment>
<sequence length="341" mass="35876">MLAQFLVTAALAATAFASPVLKNRQITTVTISGTTATSYPQPAVELQGFPIHSSCNGTERRQLEKALGDTIKIAQQAAQHIYTHGNESDLYTKYFGKAPTAEVIGWYEKLVHGDHDGVLFRCDDIDGNCRQEGWGGHWRGENATDETVICPLSYSTRQPLEALCANGYTVANGKLATYFAADLMHRLYHTTKIGEGAAEHYADTYTECLELATENPAEAVRNTHTLQYFALDVYAMEVALPGEGCTGVPDKEESHDSHAAASASSASAATSSGVASAAATTAVSTTASQSASKTTSAGTECHTHAGGEVHCADVAAAETASKTTSAGTECHTHADGVVHCA</sequence>
<evidence type="ECO:0000256" key="1">
    <source>
        <dbReference type="ARBA" id="ARBA00022729"/>
    </source>
</evidence>
<dbReference type="GO" id="GO:0008237">
    <property type="term" value="F:metallopeptidase activity"/>
    <property type="evidence" value="ECO:0007669"/>
    <property type="project" value="InterPro"/>
</dbReference>
<dbReference type="FunFam" id="3.40.390.10:FF:000043">
    <property type="entry name" value="Major allergen Asp F2"/>
    <property type="match status" value="1"/>
</dbReference>
<evidence type="ECO:0000256" key="2">
    <source>
        <dbReference type="ARBA" id="ARBA00023180"/>
    </source>
</evidence>
<dbReference type="AlphaFoldDB" id="A0A9P8ERV4"/>
<dbReference type="GO" id="GO:0009986">
    <property type="term" value="C:cell surface"/>
    <property type="evidence" value="ECO:0007669"/>
    <property type="project" value="TreeGrafter"/>
</dbReference>
<dbReference type="EMBL" id="JAHFXF010000095">
    <property type="protein sequence ID" value="KAG9696714.1"/>
    <property type="molecule type" value="Genomic_DNA"/>
</dbReference>
<dbReference type="GO" id="GO:0008270">
    <property type="term" value="F:zinc ion binding"/>
    <property type="evidence" value="ECO:0007669"/>
    <property type="project" value="TreeGrafter"/>
</dbReference>
<feature type="chain" id="PRO_5040240932" evidence="5">
    <location>
        <begin position="18"/>
        <end position="341"/>
    </location>
</feature>
<keyword evidence="2" id="KW-0325">Glycoprotein</keyword>
<comment type="caution">
    <text evidence="7">The sequence shown here is derived from an EMBL/GenBank/DDBJ whole genome shotgun (WGS) entry which is preliminary data.</text>
</comment>
<dbReference type="GO" id="GO:0009277">
    <property type="term" value="C:fungal-type cell wall"/>
    <property type="evidence" value="ECO:0007669"/>
    <property type="project" value="TreeGrafter"/>
</dbReference>
<evidence type="ECO:0000256" key="3">
    <source>
        <dbReference type="ARBA" id="ARBA00060890"/>
    </source>
</evidence>
<dbReference type="CDD" id="cd11307">
    <property type="entry name" value="M35_Asp_f2_like"/>
    <property type="match status" value="1"/>
</dbReference>
<feature type="region of interest" description="Disordered" evidence="4">
    <location>
        <begin position="245"/>
        <end position="264"/>
    </location>
</feature>
<accession>A0A9P8ERV4</accession>
<evidence type="ECO:0000256" key="4">
    <source>
        <dbReference type="SAM" id="MobiDB-lite"/>
    </source>
</evidence>
<dbReference type="InterPro" id="IPR024079">
    <property type="entry name" value="MetalloPept_cat_dom_sf"/>
</dbReference>
<dbReference type="OrthoDB" id="4689212at2759"/>
<dbReference type="InterPro" id="IPR039124">
    <property type="entry name" value="PRA1-like"/>
</dbReference>
<protein>
    <submittedName>
        <fullName evidence="7">Zincin</fullName>
    </submittedName>
</protein>
<gene>
    <name evidence="7" type="ORF">KCU76_g3525</name>
</gene>
<dbReference type="GO" id="GO:0005576">
    <property type="term" value="C:extracellular region"/>
    <property type="evidence" value="ECO:0007669"/>
    <property type="project" value="TreeGrafter"/>
</dbReference>
<name>A0A9P8ERV4_AURME</name>
<feature type="non-terminal residue" evidence="7">
    <location>
        <position position="341"/>
    </location>
</feature>
<evidence type="ECO:0000313" key="8">
    <source>
        <dbReference type="Proteomes" id="UP000779574"/>
    </source>
</evidence>
<dbReference type="PANTHER" id="PTHR39399:SF1">
    <property type="entry name" value="PROTEIN ZPS1"/>
    <property type="match status" value="1"/>
</dbReference>
<dbReference type="InterPro" id="IPR029482">
    <property type="entry name" value="HRXXH"/>
</dbReference>
<evidence type="ECO:0000256" key="5">
    <source>
        <dbReference type="SAM" id="SignalP"/>
    </source>
</evidence>
<dbReference type="Gene3D" id="3.40.390.10">
    <property type="entry name" value="Collagenase (Catalytic Domain)"/>
    <property type="match status" value="1"/>
</dbReference>